<gene>
    <name evidence="1" type="ORF">CLV82_2121</name>
</gene>
<accession>A0A4V3D3V1</accession>
<proteinExistence type="predicted"/>
<protein>
    <submittedName>
        <fullName evidence="1">Uncharacterized protein</fullName>
    </submittedName>
</protein>
<dbReference type="Proteomes" id="UP000295468">
    <property type="component" value="Unassembled WGS sequence"/>
</dbReference>
<reference evidence="1 2" key="1">
    <citation type="submission" date="2019-03" db="EMBL/GenBank/DDBJ databases">
        <title>Genomic Encyclopedia of Archaeal and Bacterial Type Strains, Phase II (KMG-II): from individual species to whole genera.</title>
        <authorList>
            <person name="Goeker M."/>
        </authorList>
    </citation>
    <scope>NUCLEOTIDE SEQUENCE [LARGE SCALE GENOMIC DNA]</scope>
    <source>
        <strain evidence="1 2">DSM 18435</strain>
    </source>
</reference>
<keyword evidence="2" id="KW-1185">Reference proteome</keyword>
<evidence type="ECO:0000313" key="2">
    <source>
        <dbReference type="Proteomes" id="UP000295468"/>
    </source>
</evidence>
<sequence length="171" mass="20887">MKKYVTELPKEELELQLIALYERYPEVKKYYDFIFNPKEEALVQQAKTKISYEYFPTRRKRARARRSVAHKYIKEFRKLEMDPQWVAEVMLFNLEIAQVYEEKRPLADAFYKSMWKSYSEAVQFITYHHLKGEFETRLKKILETVQQRAWPFESEFTRVYDLLEEETGLTN</sequence>
<dbReference type="Pfam" id="PF19652">
    <property type="entry name" value="DUF6155"/>
    <property type="match status" value="1"/>
</dbReference>
<dbReference type="InterPro" id="IPR046153">
    <property type="entry name" value="DUF6155"/>
</dbReference>
<dbReference type="AlphaFoldDB" id="A0A4V3D3V1"/>
<organism evidence="1 2">
    <name type="scientific">Zeaxanthinibacter enoshimensis</name>
    <dbReference type="NCBI Taxonomy" id="392009"/>
    <lineage>
        <taxon>Bacteria</taxon>
        <taxon>Pseudomonadati</taxon>
        <taxon>Bacteroidota</taxon>
        <taxon>Flavobacteriia</taxon>
        <taxon>Flavobacteriales</taxon>
        <taxon>Flavobacteriaceae</taxon>
        <taxon>Zeaxanthinibacter</taxon>
    </lineage>
</organism>
<name>A0A4V3D3V1_9FLAO</name>
<dbReference type="EMBL" id="SNYI01000002">
    <property type="protein sequence ID" value="TDQ31413.1"/>
    <property type="molecule type" value="Genomic_DNA"/>
</dbReference>
<comment type="caution">
    <text evidence="1">The sequence shown here is derived from an EMBL/GenBank/DDBJ whole genome shotgun (WGS) entry which is preliminary data.</text>
</comment>
<evidence type="ECO:0000313" key="1">
    <source>
        <dbReference type="EMBL" id="TDQ31413.1"/>
    </source>
</evidence>